<evidence type="ECO:0000256" key="5">
    <source>
        <dbReference type="ARBA" id="ARBA00022723"/>
    </source>
</evidence>
<protein>
    <recommendedName>
        <fullName evidence="11">Hydroxyethylthiazole kinase</fullName>
        <ecNumber evidence="11">2.7.1.50</ecNumber>
    </recommendedName>
    <alternativeName>
        <fullName evidence="11">4-methyl-5-beta-hydroxyethylthiazole kinase</fullName>
        <shortName evidence="11">TH kinase</shortName>
        <shortName evidence="11">Thz kinase</shortName>
    </alternativeName>
</protein>
<name>A0A8E2LDK6_9BACI</name>
<accession>A0A8E2LDK6</accession>
<evidence type="ECO:0000256" key="1">
    <source>
        <dbReference type="ARBA" id="ARBA00001771"/>
    </source>
</evidence>
<dbReference type="PIRSF" id="PIRSF000513">
    <property type="entry name" value="Thz_kinase"/>
    <property type="match status" value="1"/>
</dbReference>
<evidence type="ECO:0000256" key="10">
    <source>
        <dbReference type="ARBA" id="ARBA00022977"/>
    </source>
</evidence>
<comment type="pathway">
    <text evidence="3 11">Cofactor biosynthesis; thiamine diphosphate biosynthesis; 4-methyl-5-(2-phosphoethyl)-thiazole from 5-(2-hydroxyethyl)-4-methylthiazole: step 1/1.</text>
</comment>
<dbReference type="HAMAP" id="MF_00228">
    <property type="entry name" value="Thz_kinase"/>
    <property type="match status" value="1"/>
</dbReference>
<evidence type="ECO:0000256" key="11">
    <source>
        <dbReference type="HAMAP-Rule" id="MF_00228"/>
    </source>
</evidence>
<dbReference type="GO" id="GO:0009229">
    <property type="term" value="P:thiamine diphosphate biosynthetic process"/>
    <property type="evidence" value="ECO:0007669"/>
    <property type="project" value="UniProtKB-UniRule"/>
</dbReference>
<keyword evidence="6 11" id="KW-0547">Nucleotide-binding</keyword>
<evidence type="ECO:0000256" key="4">
    <source>
        <dbReference type="ARBA" id="ARBA00022679"/>
    </source>
</evidence>
<dbReference type="PRINTS" id="PR01099">
    <property type="entry name" value="HYETHTZKNASE"/>
</dbReference>
<dbReference type="EC" id="2.7.1.50" evidence="11"/>
<comment type="function">
    <text evidence="11">Catalyzes the phosphorylation of the hydroxyl group of 4-methyl-5-beta-hydroxyethylthiazole (THZ).</text>
</comment>
<proteinExistence type="inferred from homology"/>
<feature type="binding site" evidence="11">
    <location>
        <position position="43"/>
    </location>
    <ligand>
        <name>substrate</name>
    </ligand>
</feature>
<comment type="cofactor">
    <cofactor evidence="2 11">
        <name>Mg(2+)</name>
        <dbReference type="ChEBI" id="CHEBI:18420"/>
    </cofactor>
</comment>
<dbReference type="GO" id="GO:0004417">
    <property type="term" value="F:hydroxyethylthiazole kinase activity"/>
    <property type="evidence" value="ECO:0007669"/>
    <property type="project" value="UniProtKB-UniRule"/>
</dbReference>
<organism evidence="12 13">
    <name type="scientific">Heyndrickxia oleronia</name>
    <dbReference type="NCBI Taxonomy" id="38875"/>
    <lineage>
        <taxon>Bacteria</taxon>
        <taxon>Bacillati</taxon>
        <taxon>Bacillota</taxon>
        <taxon>Bacilli</taxon>
        <taxon>Bacillales</taxon>
        <taxon>Bacillaceae</taxon>
        <taxon>Heyndrickxia</taxon>
    </lineage>
</organism>
<keyword evidence="5 11" id="KW-0479">Metal-binding</keyword>
<dbReference type="Gene3D" id="3.40.1190.20">
    <property type="match status" value="1"/>
</dbReference>
<keyword evidence="10 11" id="KW-0784">Thiamine biosynthesis</keyword>
<dbReference type="UniPathway" id="UPA00060">
    <property type="reaction ID" value="UER00139"/>
</dbReference>
<dbReference type="SUPFAM" id="SSF53613">
    <property type="entry name" value="Ribokinase-like"/>
    <property type="match status" value="1"/>
</dbReference>
<feature type="binding site" evidence="11">
    <location>
        <position position="192"/>
    </location>
    <ligand>
        <name>substrate</name>
    </ligand>
</feature>
<evidence type="ECO:0000256" key="8">
    <source>
        <dbReference type="ARBA" id="ARBA00022840"/>
    </source>
</evidence>
<reference evidence="12 13" key="1">
    <citation type="submission" date="2017-01" db="EMBL/GenBank/DDBJ databases">
        <title>Draft genome sequence of Bacillus oleronius.</title>
        <authorList>
            <person name="Allam M."/>
        </authorList>
    </citation>
    <scope>NUCLEOTIDE SEQUENCE [LARGE SCALE GENOMIC DNA]</scope>
    <source>
        <strain evidence="12 13">DSM 9356</strain>
    </source>
</reference>
<dbReference type="NCBIfam" id="NF006830">
    <property type="entry name" value="PRK09355.1"/>
    <property type="match status" value="1"/>
</dbReference>
<comment type="caution">
    <text evidence="12">The sequence shown here is derived from an EMBL/GenBank/DDBJ whole genome shotgun (WGS) entry which is preliminary data.</text>
</comment>
<evidence type="ECO:0000256" key="2">
    <source>
        <dbReference type="ARBA" id="ARBA00001946"/>
    </source>
</evidence>
<keyword evidence="13" id="KW-1185">Reference proteome</keyword>
<dbReference type="AlphaFoldDB" id="A0A8E2LDK6"/>
<dbReference type="Pfam" id="PF02110">
    <property type="entry name" value="HK"/>
    <property type="match status" value="1"/>
</dbReference>
<dbReference type="InterPro" id="IPR029056">
    <property type="entry name" value="Ribokinase-like"/>
</dbReference>
<dbReference type="GO" id="GO:0000287">
    <property type="term" value="F:magnesium ion binding"/>
    <property type="evidence" value="ECO:0007669"/>
    <property type="project" value="UniProtKB-UniRule"/>
</dbReference>
<dbReference type="GO" id="GO:0009228">
    <property type="term" value="P:thiamine biosynthetic process"/>
    <property type="evidence" value="ECO:0007669"/>
    <property type="project" value="UniProtKB-KW"/>
</dbReference>
<keyword evidence="4 11" id="KW-0808">Transferase</keyword>
<dbReference type="RefSeq" id="WP_235849768.1">
    <property type="nucleotide sequence ID" value="NZ_CP065424.1"/>
</dbReference>
<comment type="catalytic activity">
    <reaction evidence="1 11">
        <text>5-(2-hydroxyethyl)-4-methylthiazole + ATP = 4-methyl-5-(2-phosphooxyethyl)-thiazole + ADP + H(+)</text>
        <dbReference type="Rhea" id="RHEA:24212"/>
        <dbReference type="ChEBI" id="CHEBI:15378"/>
        <dbReference type="ChEBI" id="CHEBI:17957"/>
        <dbReference type="ChEBI" id="CHEBI:30616"/>
        <dbReference type="ChEBI" id="CHEBI:58296"/>
        <dbReference type="ChEBI" id="CHEBI:456216"/>
        <dbReference type="EC" id="2.7.1.50"/>
    </reaction>
</comment>
<feature type="binding site" evidence="11">
    <location>
        <position position="165"/>
    </location>
    <ligand>
        <name>ATP</name>
        <dbReference type="ChEBI" id="CHEBI:30616"/>
    </ligand>
</feature>
<evidence type="ECO:0000256" key="9">
    <source>
        <dbReference type="ARBA" id="ARBA00022842"/>
    </source>
</evidence>
<dbReference type="NCBIfam" id="TIGR00694">
    <property type="entry name" value="thiM"/>
    <property type="match status" value="1"/>
</dbReference>
<evidence type="ECO:0000256" key="7">
    <source>
        <dbReference type="ARBA" id="ARBA00022777"/>
    </source>
</evidence>
<keyword evidence="7 11" id="KW-0418">Kinase</keyword>
<evidence type="ECO:0000256" key="3">
    <source>
        <dbReference type="ARBA" id="ARBA00004868"/>
    </source>
</evidence>
<dbReference type="EMBL" id="MTLA01000272">
    <property type="protein sequence ID" value="OOP66727.1"/>
    <property type="molecule type" value="Genomic_DNA"/>
</dbReference>
<comment type="similarity">
    <text evidence="11">Belongs to the Thz kinase family.</text>
</comment>
<dbReference type="InterPro" id="IPR000417">
    <property type="entry name" value="Hyethyz_kinase"/>
</dbReference>
<dbReference type="Proteomes" id="UP000189761">
    <property type="component" value="Unassembled WGS sequence"/>
</dbReference>
<gene>
    <name evidence="11" type="primary">thiM</name>
    <name evidence="12" type="ORF">BWZ43_19520</name>
</gene>
<keyword evidence="8 11" id="KW-0067">ATP-binding</keyword>
<sequence length="267" mass="28663">MNNIKELFNRVKESKPLIHHITNTVTINDCANVTLAIGGSPVMATETNEMEEMIQLADALVINFGTIHEQVFESMIRAGGAANRKGIPVIFDPVGVGATSFRTSKSQILLDQVKMDIIRGNVSELHALIGGSSQTKGVDAGEVSVSPIEIANRAAVKYKCSIGISGKEDVISDGKRTFILQNGDEILTKITGTGCMSGSIIASFAAVSEDPLNATMVGMSVMSIAGQRAKQHLKLNEGLGTFKAKLIDEIDLMNAETFNLEVRIHEY</sequence>
<dbReference type="CDD" id="cd01170">
    <property type="entry name" value="THZ_kinase"/>
    <property type="match status" value="1"/>
</dbReference>
<evidence type="ECO:0000313" key="12">
    <source>
        <dbReference type="EMBL" id="OOP66727.1"/>
    </source>
</evidence>
<evidence type="ECO:0000256" key="6">
    <source>
        <dbReference type="ARBA" id="ARBA00022741"/>
    </source>
</evidence>
<dbReference type="GO" id="GO:0005524">
    <property type="term" value="F:ATP binding"/>
    <property type="evidence" value="ECO:0007669"/>
    <property type="project" value="UniProtKB-UniRule"/>
</dbReference>
<feature type="binding site" evidence="11">
    <location>
        <position position="119"/>
    </location>
    <ligand>
        <name>ATP</name>
        <dbReference type="ChEBI" id="CHEBI:30616"/>
    </ligand>
</feature>
<evidence type="ECO:0000313" key="13">
    <source>
        <dbReference type="Proteomes" id="UP000189761"/>
    </source>
</evidence>
<keyword evidence="9 11" id="KW-0460">Magnesium</keyword>